<dbReference type="InterPro" id="IPR022761">
    <property type="entry name" value="Fumarate_lyase_N"/>
</dbReference>
<dbReference type="GO" id="GO:0005829">
    <property type="term" value="C:cytosol"/>
    <property type="evidence" value="ECO:0007669"/>
    <property type="project" value="TreeGrafter"/>
</dbReference>
<evidence type="ECO:0000256" key="1">
    <source>
        <dbReference type="SAM" id="MobiDB-lite"/>
    </source>
</evidence>
<evidence type="ECO:0000259" key="2">
    <source>
        <dbReference type="Pfam" id="PF00206"/>
    </source>
</evidence>
<dbReference type="Proteomes" id="UP000694416">
    <property type="component" value="Unplaced"/>
</dbReference>
<evidence type="ECO:0000313" key="3">
    <source>
        <dbReference type="Ensembl" id="ENSPTEP00000026191.1"/>
    </source>
</evidence>
<dbReference type="GO" id="GO:0004056">
    <property type="term" value="F:argininosuccinate lyase activity"/>
    <property type="evidence" value="ECO:0007669"/>
    <property type="project" value="InterPro"/>
</dbReference>
<dbReference type="Ensembl" id="ENSPTET00000036877.1">
    <property type="protein sequence ID" value="ENSPTEP00000026191.1"/>
    <property type="gene ID" value="ENSPTEG00000026302.1"/>
</dbReference>
<dbReference type="InterPro" id="IPR024083">
    <property type="entry name" value="Fumarase/histidase_N"/>
</dbReference>
<proteinExistence type="predicted"/>
<reference evidence="3" key="2">
    <citation type="submission" date="2025-09" db="UniProtKB">
        <authorList>
            <consortium name="Ensembl"/>
        </authorList>
    </citation>
    <scope>IDENTIFICATION</scope>
</reference>
<reference evidence="3" key="1">
    <citation type="submission" date="2025-08" db="UniProtKB">
        <authorList>
            <consortium name="Ensembl"/>
        </authorList>
    </citation>
    <scope>IDENTIFICATION</scope>
</reference>
<dbReference type="FunFam" id="1.10.275.10:FF:000002">
    <property type="entry name" value="Argininosuccinate lyase"/>
    <property type="match status" value="1"/>
</dbReference>
<dbReference type="Pfam" id="PF00206">
    <property type="entry name" value="Lyase_1"/>
    <property type="match status" value="1"/>
</dbReference>
<dbReference type="AlphaFoldDB" id="A0A8C9HU68"/>
<feature type="region of interest" description="Disordered" evidence="1">
    <location>
        <begin position="161"/>
        <end position="185"/>
    </location>
</feature>
<dbReference type="SUPFAM" id="SSF48557">
    <property type="entry name" value="L-aspartase-like"/>
    <property type="match status" value="1"/>
</dbReference>
<organism evidence="3 4">
    <name type="scientific">Piliocolobus tephrosceles</name>
    <name type="common">Ugandan red Colobus</name>
    <dbReference type="NCBI Taxonomy" id="591936"/>
    <lineage>
        <taxon>Eukaryota</taxon>
        <taxon>Metazoa</taxon>
        <taxon>Chordata</taxon>
        <taxon>Craniata</taxon>
        <taxon>Vertebrata</taxon>
        <taxon>Euteleostomi</taxon>
        <taxon>Mammalia</taxon>
        <taxon>Eutheria</taxon>
        <taxon>Euarchontoglires</taxon>
        <taxon>Primates</taxon>
        <taxon>Haplorrhini</taxon>
        <taxon>Catarrhini</taxon>
        <taxon>Cercopithecidae</taxon>
        <taxon>Colobinae</taxon>
        <taxon>Piliocolobus</taxon>
    </lineage>
</organism>
<evidence type="ECO:0000313" key="4">
    <source>
        <dbReference type="Proteomes" id="UP000694416"/>
    </source>
</evidence>
<protein>
    <recommendedName>
        <fullName evidence="2">Fumarate lyase N-terminal domain-containing protein</fullName>
    </recommendedName>
</protein>
<name>A0A8C9HU68_9PRIM</name>
<sequence length="185" mass="20081">MEKFNASITYNRHLWEVDVQGSRGYSRGLEKAGLLTKAEMDQILHGLDKVAEEWAQVTFKLSPNDADIHTANEHRLKELIGETAGKLHTGRSWNNQVPLALCSVLSQPWGAQGAVSSAVVLAPQGSNTSAFLSTTSSLHRWSRTSGCGCADLLHTLRAPLEAHQDRGGSGRGVSPRGMPRGQREV</sequence>
<dbReference type="InterPro" id="IPR008948">
    <property type="entry name" value="L-Aspartase-like"/>
</dbReference>
<keyword evidence="4" id="KW-1185">Reference proteome</keyword>
<dbReference type="InterPro" id="IPR009049">
    <property type="entry name" value="Argininosuccinate_lyase"/>
</dbReference>
<dbReference type="PANTHER" id="PTHR43814">
    <property type="entry name" value="ARGININOSUCCINATE LYASE"/>
    <property type="match status" value="1"/>
</dbReference>
<feature type="compositionally biased region" description="Low complexity" evidence="1">
    <location>
        <begin position="172"/>
        <end position="185"/>
    </location>
</feature>
<feature type="domain" description="Fumarate lyase N-terminal" evidence="2">
    <location>
        <begin position="1"/>
        <end position="102"/>
    </location>
</feature>
<dbReference type="PANTHER" id="PTHR43814:SF1">
    <property type="entry name" value="ARGININOSUCCINATE LYASE"/>
    <property type="match status" value="1"/>
</dbReference>
<dbReference type="Gene3D" id="1.10.275.10">
    <property type="entry name" value="Fumarase/aspartase (N-terminal domain)"/>
    <property type="match status" value="1"/>
</dbReference>
<accession>A0A8C9HU68</accession>
<dbReference type="GO" id="GO:0042450">
    <property type="term" value="P:L-arginine biosynthetic process via ornithine"/>
    <property type="evidence" value="ECO:0007669"/>
    <property type="project" value="InterPro"/>
</dbReference>